<dbReference type="RefSeq" id="WP_089120618.1">
    <property type="nucleotide sequence ID" value="NZ_BCMI01000004.1"/>
</dbReference>
<feature type="transmembrane region" description="Helical" evidence="3">
    <location>
        <begin position="25"/>
        <end position="42"/>
    </location>
</feature>
<feature type="transmembrane region" description="Helical" evidence="3">
    <location>
        <begin position="789"/>
        <end position="806"/>
    </location>
</feature>
<dbReference type="InterPro" id="IPR022263">
    <property type="entry name" value="KxYKxGKxW"/>
</dbReference>
<dbReference type="Proteomes" id="UP000198414">
    <property type="component" value="Unassembled WGS sequence"/>
</dbReference>
<evidence type="ECO:0000259" key="4">
    <source>
        <dbReference type="Pfam" id="PF20597"/>
    </source>
</evidence>
<feature type="compositionally biased region" description="Pro residues" evidence="2">
    <location>
        <begin position="674"/>
        <end position="693"/>
    </location>
</feature>
<organism evidence="5 6">
    <name type="scientific">Secundilactobacillus pentosiphilus</name>
    <dbReference type="NCBI Taxonomy" id="1714682"/>
    <lineage>
        <taxon>Bacteria</taxon>
        <taxon>Bacillati</taxon>
        <taxon>Bacillota</taxon>
        <taxon>Bacilli</taxon>
        <taxon>Lactobacillales</taxon>
        <taxon>Lactobacillaceae</taxon>
        <taxon>Secundilactobacillus</taxon>
    </lineage>
</organism>
<evidence type="ECO:0000256" key="1">
    <source>
        <dbReference type="ARBA" id="ARBA00022729"/>
    </source>
</evidence>
<comment type="caution">
    <text evidence="5">The sequence shown here is derived from an EMBL/GenBank/DDBJ whole genome shotgun (WGS) entry which is preliminary data.</text>
</comment>
<keyword evidence="3" id="KW-1133">Transmembrane helix</keyword>
<feature type="compositionally biased region" description="Polar residues" evidence="2">
    <location>
        <begin position="50"/>
        <end position="81"/>
    </location>
</feature>
<protein>
    <submittedName>
        <fullName evidence="5">Cell surface protein</fullName>
    </submittedName>
</protein>
<gene>
    <name evidence="5" type="ORF">IWT25_00597</name>
</gene>
<evidence type="ECO:0000256" key="2">
    <source>
        <dbReference type="SAM" id="MobiDB-lite"/>
    </source>
</evidence>
<accession>A0A1Z5IU49</accession>
<dbReference type="OrthoDB" id="2329348at2"/>
<dbReference type="InterPro" id="IPR026588">
    <property type="entry name" value="Choice_anch_A"/>
</dbReference>
<evidence type="ECO:0000313" key="5">
    <source>
        <dbReference type="EMBL" id="GAX05293.1"/>
    </source>
</evidence>
<feature type="compositionally biased region" description="Polar residues" evidence="2">
    <location>
        <begin position="764"/>
        <end position="779"/>
    </location>
</feature>
<reference evidence="5 6" key="1">
    <citation type="submission" date="2015-11" db="EMBL/GenBank/DDBJ databases">
        <title>Draft genome sequences of new species of the genus Lactobacillus isolated from orchardgrass silage.</title>
        <authorList>
            <person name="Tohno M."/>
            <person name="Tanizawa Y."/>
            <person name="Arita M."/>
        </authorList>
    </citation>
    <scope>NUCLEOTIDE SEQUENCE [LARGE SCALE GENOMIC DNA]</scope>
    <source>
        <strain evidence="5 6">IWT25</strain>
    </source>
</reference>
<keyword evidence="1" id="KW-0732">Signal</keyword>
<name>A0A1Z5IU49_9LACO</name>
<feature type="compositionally biased region" description="Low complexity" evidence="2">
    <location>
        <begin position="82"/>
        <end position="99"/>
    </location>
</feature>
<evidence type="ECO:0000256" key="3">
    <source>
        <dbReference type="SAM" id="Phobius"/>
    </source>
</evidence>
<feature type="compositionally biased region" description="Polar residues" evidence="2">
    <location>
        <begin position="151"/>
        <end position="164"/>
    </location>
</feature>
<feature type="region of interest" description="Disordered" evidence="2">
    <location>
        <begin position="50"/>
        <end position="166"/>
    </location>
</feature>
<feature type="region of interest" description="Disordered" evidence="2">
    <location>
        <begin position="744"/>
        <end position="779"/>
    </location>
</feature>
<proteinExistence type="predicted"/>
<dbReference type="AlphaFoldDB" id="A0A1Z5IU49"/>
<dbReference type="Pfam" id="PF19258">
    <property type="entry name" value="KxYKxGKxW_sig"/>
    <property type="match status" value="1"/>
</dbReference>
<feature type="region of interest" description="Disordered" evidence="2">
    <location>
        <begin position="655"/>
        <end position="718"/>
    </location>
</feature>
<dbReference type="NCBIfam" id="TIGR04215">
    <property type="entry name" value="choice_anch_A"/>
    <property type="match status" value="1"/>
</dbReference>
<evidence type="ECO:0000313" key="6">
    <source>
        <dbReference type="Proteomes" id="UP000198414"/>
    </source>
</evidence>
<dbReference type="EMBL" id="BCMI01000004">
    <property type="protein sequence ID" value="GAX05293.1"/>
    <property type="molecule type" value="Genomic_DNA"/>
</dbReference>
<keyword evidence="3" id="KW-0472">Membrane</keyword>
<keyword evidence="3" id="KW-0812">Transmembrane</keyword>
<sequence length="812" mass="87235">MKISKPISRMNQGKVCPFEYKSEKYWLYVGLTTVTMMTGFVVNTTLASAQTTSAEHVSTVRTAPKSITENPSTSDATKVQNSKSVASDSSSSATTTSASQDNAGVSQTNNLQGSSSSNTTSTMPENKAGATDVEVEQDVATADSERAASDAKTSQPTQTNTSNEINHDDYLKNLGVDVDKLNSNSVLKIASLFHIFAKQASLNADTNGNLAVEILKNANDFGTRGTSDNLTEGDIDYIQQLESNLISNAFRNPTFNHVVLGKGVQVSTDANNKVTINGVRIDNLKPEEVSQDANGETYIDFDQVFADLIKESTDFSSQTDSDGVKKDFSDQNQRYVDVTNATSSDGIVYVNVPVSNLSAPQAITIKGLDKDSPTIVINVTDIPAEGVQNISTQVRLAYGTDQKIVSNGESHNEPNHVLWNLGTGNQTFNFNSGQFLGSILAPNATINAGVNIDGNIVANTVNISGGESHRWDLQPRTVTDNPQGEVPDGIRAYFKSEVPTDNVPHTYVQGEVPDGIRAYFKSEVPTGDVPHTYVQGEVPDGIRAYFKSEVPTGDVPHTYVQGEVPDGIQVYFKAGSPTDSVPHTYVQGEVPDGIRAYFKAGSPTDSVPHTYVQGEVPDGIRAYFKAGSPTDSVPHTYVQGEVPDGIRAYFKSEVPTEDVPHTTIPAVPTQPTTPSTPQPAQPTTPSTPQPAQPLQPTTPLQPESGKVVTTGTDENRASRIVKAHAQPRIENLVSEDGEAVPRAVVEPEKNASSDSHLVSKGTAIRQSKPSNTQAYTPQLSEVSEKPVSIIGYALLVLGSLVKWLTFRKKREN</sequence>
<feature type="domain" description="Choice-of-anchor A" evidence="4">
    <location>
        <begin position="187"/>
        <end position="469"/>
    </location>
</feature>
<feature type="compositionally biased region" description="Polar residues" evidence="2">
    <location>
        <begin position="100"/>
        <end position="124"/>
    </location>
</feature>
<dbReference type="Pfam" id="PF20597">
    <property type="entry name" value="pAdhesive_15"/>
    <property type="match status" value="1"/>
</dbReference>